<dbReference type="STRING" id="1213859.L2G6C5"/>
<evidence type="ECO:0000313" key="2">
    <source>
        <dbReference type="EMBL" id="ELA33578.1"/>
    </source>
</evidence>
<feature type="region of interest" description="Disordered" evidence="1">
    <location>
        <begin position="96"/>
        <end position="126"/>
    </location>
</feature>
<protein>
    <submittedName>
        <fullName evidence="2">C6 zinc finger domain protein</fullName>
    </submittedName>
</protein>
<dbReference type="HOGENOM" id="CLU_652127_0_0_1"/>
<name>L2G6C5_COLFN</name>
<evidence type="ECO:0000256" key="1">
    <source>
        <dbReference type="SAM" id="MobiDB-lite"/>
    </source>
</evidence>
<sequence>MFGTLMYDLQHNEPTFIENNPEAVINRNRRGKPHIACEFCRARKVGLFLHEQQLGLVLMRIRYVKLRCNGNPNGCDRCKAASNVCKYPTNRGVIRKRKQSTASIKDSSQPRQSALGDTTAPQSPTLSDHFKLDPALMFHTTNNEPEKTVAMGQLHRQSALPSPVLDLPACPTDLMGELTNGQNEKHEQDQIDQWLASCSLLSPNGTIDMASLKTGDFTWQELSKDMSYFDNVDDSGDDGASSQETQLEDFDMNDPAETIDDSSSTPCLSSSSLDMLLDENFPTNTSAPLPNPPPPNKSQQPSRKQTPVAYKMSAPAPSPLTALLETAENNYKKKSECRCLRLAAHLLEQLGNEGANTEQPTMDGLLNCCREAIKGCDSILSCTLCKSRSESMMLLAMAGQYLSNICEKTVRCYVDVQQQPQPTNADGGVAMWFRSYKIESASERNQVLRCLVTGQLTEFCQLISKIKARVGTRKAHLAPLLGAERKIQCMRTMLMQCESYRGSRSNSSDSPSLA</sequence>
<feature type="compositionally biased region" description="Acidic residues" evidence="1">
    <location>
        <begin position="246"/>
        <end position="260"/>
    </location>
</feature>
<gene>
    <name evidence="2" type="ORF">CGGC5_6531</name>
</gene>
<dbReference type="EMBL" id="KB020652">
    <property type="protein sequence ID" value="ELA33578.1"/>
    <property type="molecule type" value="Genomic_DNA"/>
</dbReference>
<accession>L2G6C5</accession>
<organism evidence="2">
    <name type="scientific">Colletotrichum fructicola (strain Nara gc5)</name>
    <name type="common">Anthracnose fungus</name>
    <name type="synonym">Colletotrichum gloeosporioides (strain Nara gc5)</name>
    <dbReference type="NCBI Taxonomy" id="1213859"/>
    <lineage>
        <taxon>Eukaryota</taxon>
        <taxon>Fungi</taxon>
        <taxon>Dikarya</taxon>
        <taxon>Ascomycota</taxon>
        <taxon>Pezizomycotina</taxon>
        <taxon>Sordariomycetes</taxon>
        <taxon>Hypocreomycetidae</taxon>
        <taxon>Glomerellales</taxon>
        <taxon>Glomerellaceae</taxon>
        <taxon>Colletotrichum</taxon>
        <taxon>Colletotrichum gloeosporioides species complex</taxon>
    </lineage>
</organism>
<reference evidence="2" key="1">
    <citation type="submission" date="2012-08" db="EMBL/GenBank/DDBJ databases">
        <title>Genome analysis of Colletotrichum orbiculare and Colletotrichum fructicola.</title>
        <authorList>
            <person name="Gan P.H.P."/>
            <person name="Ikeda K."/>
            <person name="Irieda H."/>
            <person name="Narusaka M."/>
            <person name="O'Connell R.J."/>
            <person name="Narusaka Y."/>
            <person name="Takano Y."/>
            <person name="Kubo Y."/>
            <person name="Shirasu K."/>
        </authorList>
    </citation>
    <scope>NUCLEOTIDE SEQUENCE</scope>
    <source>
        <strain evidence="2">Nara gc5</strain>
    </source>
</reference>
<feature type="compositionally biased region" description="Low complexity" evidence="1">
    <location>
        <begin position="262"/>
        <end position="275"/>
    </location>
</feature>
<dbReference type="AlphaFoldDB" id="L2G6C5"/>
<feature type="compositionally biased region" description="Polar residues" evidence="1">
    <location>
        <begin position="100"/>
        <end position="126"/>
    </location>
</feature>
<proteinExistence type="predicted"/>
<feature type="region of interest" description="Disordered" evidence="1">
    <location>
        <begin position="230"/>
        <end position="314"/>
    </location>
</feature>